<name>A0A0G3EWQ4_9BURK</name>
<dbReference type="Pfam" id="PF00293">
    <property type="entry name" value="NUDIX"/>
    <property type="match status" value="1"/>
</dbReference>
<dbReference type="PATRIC" id="fig|445709.3.peg.3019"/>
<dbReference type="SUPFAM" id="SSF55811">
    <property type="entry name" value="Nudix"/>
    <property type="match status" value="1"/>
</dbReference>
<keyword evidence="4" id="KW-1185">Reference proteome</keyword>
<dbReference type="InterPro" id="IPR031804">
    <property type="entry name" value="DUF4743"/>
</dbReference>
<feature type="domain" description="DUF4743" evidence="2">
    <location>
        <begin position="12"/>
        <end position="114"/>
    </location>
</feature>
<proteinExistence type="predicted"/>
<dbReference type="GO" id="GO:0044715">
    <property type="term" value="F:8-oxo-dGDP phosphatase activity"/>
    <property type="evidence" value="ECO:0007669"/>
    <property type="project" value="TreeGrafter"/>
</dbReference>
<evidence type="ECO:0000313" key="3">
    <source>
        <dbReference type="EMBL" id="AKJ69196.1"/>
    </source>
</evidence>
<evidence type="ECO:0000313" key="4">
    <source>
        <dbReference type="Proteomes" id="UP000036700"/>
    </source>
</evidence>
<dbReference type="PANTHER" id="PTHR13622">
    <property type="entry name" value="THIAMIN PYROPHOSPHOKINASE"/>
    <property type="match status" value="1"/>
</dbReference>
<organism evidence="3 4">
    <name type="scientific">Pandoraea thiooxydans</name>
    <dbReference type="NCBI Taxonomy" id="445709"/>
    <lineage>
        <taxon>Bacteria</taxon>
        <taxon>Pseudomonadati</taxon>
        <taxon>Pseudomonadota</taxon>
        <taxon>Betaproteobacteria</taxon>
        <taxon>Burkholderiales</taxon>
        <taxon>Burkholderiaceae</taxon>
        <taxon>Pandoraea</taxon>
    </lineage>
</organism>
<protein>
    <submittedName>
        <fullName evidence="3">NUDIX hydrolase</fullName>
    </submittedName>
</protein>
<dbReference type="PANTHER" id="PTHR13622:SF8">
    <property type="entry name" value="THIAMIN PYROPHOSPHOKINASE 1"/>
    <property type="match status" value="1"/>
</dbReference>
<feature type="domain" description="Nudix hydrolase" evidence="1">
    <location>
        <begin position="134"/>
        <end position="234"/>
    </location>
</feature>
<dbReference type="KEGG" id="ptx:ABW99_14240"/>
<dbReference type="STRING" id="445709.ABW99_14240"/>
<keyword evidence="3" id="KW-0378">Hydrolase</keyword>
<dbReference type="Gene3D" id="3.90.79.10">
    <property type="entry name" value="Nucleoside Triphosphate Pyrophosphohydrolase"/>
    <property type="match status" value="1"/>
</dbReference>
<dbReference type="CDD" id="cd03676">
    <property type="entry name" value="NUDIX_Tnr3_like"/>
    <property type="match status" value="1"/>
</dbReference>
<dbReference type="Proteomes" id="UP000036700">
    <property type="component" value="Chromosome"/>
</dbReference>
<dbReference type="EMBL" id="CP011568">
    <property type="protein sequence ID" value="AKJ69196.1"/>
    <property type="molecule type" value="Genomic_DNA"/>
</dbReference>
<dbReference type="RefSeq" id="WP_047215093.1">
    <property type="nucleotide sequence ID" value="NZ_CP011568.3"/>
</dbReference>
<dbReference type="OrthoDB" id="5621792at2"/>
<sequence>MTLPCIAAARHFHFASHVPLVIGAQRFGWIRRRDAEHLLRWPEVFECSSLAVRIHPRFDHCAARTEALAPVVQALAAEGVITGWRDEQYAVRNAFADAPMAWIERAAARFFGTNTYAVHVNAYVPGRHAGVAPQLWIARRSVLKATDPGQLDNAVGGGIGNGYGVLETLAKECWEEAGLPPWMSRQARYGNTLHVLAEIPEGVQAEQIFIYDLALPAGCVPRNQDGEASGHWLAPVAQVMRAIERGHMTVDASLVSLDFLWRAGCITSADCEGLAALREPANE</sequence>
<evidence type="ECO:0000259" key="1">
    <source>
        <dbReference type="Pfam" id="PF00293"/>
    </source>
</evidence>
<dbReference type="InterPro" id="IPR000086">
    <property type="entry name" value="NUDIX_hydrolase_dom"/>
</dbReference>
<gene>
    <name evidence="3" type="ORF">ABW99_14240</name>
</gene>
<accession>A0A0G3EWQ4</accession>
<evidence type="ECO:0000259" key="2">
    <source>
        <dbReference type="Pfam" id="PF15916"/>
    </source>
</evidence>
<reference evidence="4" key="1">
    <citation type="submission" date="2015-06" db="EMBL/GenBank/DDBJ databases">
        <authorList>
            <person name="Lim Y.L."/>
            <person name="Ee R."/>
            <person name="Yong D."/>
            <person name="How K.Y."/>
            <person name="Yin W.F."/>
            <person name="Chan K.G."/>
        </authorList>
    </citation>
    <scope>NUCLEOTIDE SEQUENCE [LARGE SCALE GENOMIC DNA]</scope>
    <source>
        <strain evidence="4">DSM 25325</strain>
    </source>
</reference>
<dbReference type="InterPro" id="IPR015797">
    <property type="entry name" value="NUDIX_hydrolase-like_dom_sf"/>
</dbReference>
<dbReference type="AlphaFoldDB" id="A0A0G3EWQ4"/>
<dbReference type="Pfam" id="PF15916">
    <property type="entry name" value="DUF4743"/>
    <property type="match status" value="1"/>
</dbReference>